<keyword evidence="1" id="KW-0812">Transmembrane</keyword>
<dbReference type="InterPro" id="IPR053714">
    <property type="entry name" value="Iso_Racemase_Enz_sf"/>
</dbReference>
<gene>
    <name evidence="3" type="ORF">LVJ94_00350</name>
</gene>
<name>A0ABZ2L830_9BACT</name>
<dbReference type="InterPro" id="IPR006311">
    <property type="entry name" value="TAT_signal"/>
</dbReference>
<reference evidence="3" key="1">
    <citation type="submission" date="2021-12" db="EMBL/GenBank/DDBJ databases">
        <title>Discovery of the Pendulisporaceae a myxobacterial family with distinct sporulation behavior and unique specialized metabolism.</title>
        <authorList>
            <person name="Garcia R."/>
            <person name="Popoff A."/>
            <person name="Bader C.D."/>
            <person name="Loehr J."/>
            <person name="Walesch S."/>
            <person name="Walt C."/>
            <person name="Boldt J."/>
            <person name="Bunk B."/>
            <person name="Haeckl F.J.F.P.J."/>
            <person name="Gunesch A.P."/>
            <person name="Birkelbach J."/>
            <person name="Nuebel U."/>
            <person name="Pietschmann T."/>
            <person name="Bach T."/>
            <person name="Mueller R."/>
        </authorList>
    </citation>
    <scope>NUCLEOTIDE SEQUENCE</scope>
    <source>
        <strain evidence="3">MSr11367</strain>
    </source>
</reference>
<feature type="signal peptide" evidence="2">
    <location>
        <begin position="1"/>
        <end position="19"/>
    </location>
</feature>
<dbReference type="Proteomes" id="UP001374803">
    <property type="component" value="Chromosome"/>
</dbReference>
<evidence type="ECO:0000256" key="2">
    <source>
        <dbReference type="SAM" id="SignalP"/>
    </source>
</evidence>
<dbReference type="Gene3D" id="3.40.50.12500">
    <property type="match status" value="1"/>
</dbReference>
<dbReference type="Pfam" id="PF17645">
    <property type="entry name" value="Amdase"/>
    <property type="match status" value="1"/>
</dbReference>
<keyword evidence="1" id="KW-1133">Transmembrane helix</keyword>
<feature type="chain" id="PRO_5046488988" description="Arylmalonate decarboxylase" evidence="2">
    <location>
        <begin position="20"/>
        <end position="339"/>
    </location>
</feature>
<dbReference type="RefSeq" id="WP_394835360.1">
    <property type="nucleotide sequence ID" value="NZ_CP089929.1"/>
</dbReference>
<keyword evidence="4" id="KW-1185">Reference proteome</keyword>
<evidence type="ECO:0000256" key="1">
    <source>
        <dbReference type="SAM" id="Phobius"/>
    </source>
</evidence>
<accession>A0ABZ2L830</accession>
<dbReference type="PANTHER" id="PTHR40267:SF1">
    <property type="entry name" value="BLR3294 PROTEIN"/>
    <property type="match status" value="1"/>
</dbReference>
<feature type="transmembrane region" description="Helical" evidence="1">
    <location>
        <begin position="302"/>
        <end position="320"/>
    </location>
</feature>
<organism evidence="3 4">
    <name type="scientific">Pendulispora rubella</name>
    <dbReference type="NCBI Taxonomy" id="2741070"/>
    <lineage>
        <taxon>Bacteria</taxon>
        <taxon>Pseudomonadati</taxon>
        <taxon>Myxococcota</taxon>
        <taxon>Myxococcia</taxon>
        <taxon>Myxococcales</taxon>
        <taxon>Sorangiineae</taxon>
        <taxon>Pendulisporaceae</taxon>
        <taxon>Pendulispora</taxon>
    </lineage>
</organism>
<evidence type="ECO:0000313" key="3">
    <source>
        <dbReference type="EMBL" id="WXB05714.1"/>
    </source>
</evidence>
<sequence length="339" mass="36451">MTSRRAFLVGTTAGLAACAAPTPGTRPISGRTPVPPAPATLSGATVSIPDVNAPPMPQIAPPGVVHDGRPLGTFGIDPSIGYPDVRSFRRKFGLLIPVTNTSMEHELWSIVFRNQGPDALDGVGLHTATISTPRPQLKTAADLLEYKRQFLSGLSAAVTQSLLAQPQYLIMGMSLEHILHGIDEIRAVMTDVQTQAGLSWATWHDAAPAALHRFGAKRIGLLTPFDATGNQNATRMFEDLGFEVVSSVGFACANALHIAHVPDEAKERAIRQLLATRANRLDAIVQCGTNMSLLGVTERLEPMLGIPILGINAVTFWYALRENGFRRPLMGAGRLLREF</sequence>
<keyword evidence="2" id="KW-0732">Signal</keyword>
<evidence type="ECO:0000313" key="4">
    <source>
        <dbReference type="Proteomes" id="UP001374803"/>
    </source>
</evidence>
<dbReference type="PROSITE" id="PS51318">
    <property type="entry name" value="TAT"/>
    <property type="match status" value="1"/>
</dbReference>
<protein>
    <recommendedName>
        <fullName evidence="5">Arylmalonate decarboxylase</fullName>
    </recommendedName>
</protein>
<dbReference type="PANTHER" id="PTHR40267">
    <property type="entry name" value="BLR3294 PROTEIN"/>
    <property type="match status" value="1"/>
</dbReference>
<dbReference type="InterPro" id="IPR026286">
    <property type="entry name" value="MaiA/AMDase"/>
</dbReference>
<proteinExistence type="predicted"/>
<evidence type="ECO:0008006" key="5">
    <source>
        <dbReference type="Google" id="ProtNLM"/>
    </source>
</evidence>
<dbReference type="EMBL" id="CP089983">
    <property type="protein sequence ID" value="WXB05714.1"/>
    <property type="molecule type" value="Genomic_DNA"/>
</dbReference>
<keyword evidence="1" id="KW-0472">Membrane</keyword>
<dbReference type="PROSITE" id="PS51257">
    <property type="entry name" value="PROKAR_LIPOPROTEIN"/>
    <property type="match status" value="1"/>
</dbReference>